<feature type="non-terminal residue" evidence="2">
    <location>
        <position position="69"/>
    </location>
</feature>
<name>A0ABS8SSS6_DATST</name>
<accession>A0ABS8SSS6</accession>
<comment type="caution">
    <text evidence="2">The sequence shown here is derived from an EMBL/GenBank/DDBJ whole genome shotgun (WGS) entry which is preliminary data.</text>
</comment>
<keyword evidence="3" id="KW-1185">Reference proteome</keyword>
<feature type="non-terminal residue" evidence="2">
    <location>
        <position position="1"/>
    </location>
</feature>
<dbReference type="EMBL" id="JACEIK010000777">
    <property type="protein sequence ID" value="MCD7462080.1"/>
    <property type="molecule type" value="Genomic_DNA"/>
</dbReference>
<evidence type="ECO:0000313" key="2">
    <source>
        <dbReference type="EMBL" id="MCD7462080.1"/>
    </source>
</evidence>
<reference evidence="2 3" key="1">
    <citation type="journal article" date="2021" name="BMC Genomics">
        <title>Datura genome reveals duplications of psychoactive alkaloid biosynthetic genes and high mutation rate following tissue culture.</title>
        <authorList>
            <person name="Rajewski A."/>
            <person name="Carter-House D."/>
            <person name="Stajich J."/>
            <person name="Litt A."/>
        </authorList>
    </citation>
    <scope>NUCLEOTIDE SEQUENCE [LARGE SCALE GENOMIC DNA]</scope>
    <source>
        <strain evidence="2">AR-01</strain>
    </source>
</reference>
<sequence length="69" mass="7362">GGRVGRGTPPVAPKHKGDTPPVTLRKRCNAPPIALCKRLDALALESWVSRDAAPRVPCLELLPPTRSIS</sequence>
<dbReference type="Proteomes" id="UP000823775">
    <property type="component" value="Unassembled WGS sequence"/>
</dbReference>
<evidence type="ECO:0000313" key="3">
    <source>
        <dbReference type="Proteomes" id="UP000823775"/>
    </source>
</evidence>
<organism evidence="2 3">
    <name type="scientific">Datura stramonium</name>
    <name type="common">Jimsonweed</name>
    <name type="synonym">Common thornapple</name>
    <dbReference type="NCBI Taxonomy" id="4076"/>
    <lineage>
        <taxon>Eukaryota</taxon>
        <taxon>Viridiplantae</taxon>
        <taxon>Streptophyta</taxon>
        <taxon>Embryophyta</taxon>
        <taxon>Tracheophyta</taxon>
        <taxon>Spermatophyta</taxon>
        <taxon>Magnoliopsida</taxon>
        <taxon>eudicotyledons</taxon>
        <taxon>Gunneridae</taxon>
        <taxon>Pentapetalae</taxon>
        <taxon>asterids</taxon>
        <taxon>lamiids</taxon>
        <taxon>Solanales</taxon>
        <taxon>Solanaceae</taxon>
        <taxon>Solanoideae</taxon>
        <taxon>Datureae</taxon>
        <taxon>Datura</taxon>
    </lineage>
</organism>
<gene>
    <name evidence="2" type="ORF">HAX54_047724</name>
</gene>
<evidence type="ECO:0000256" key="1">
    <source>
        <dbReference type="SAM" id="MobiDB-lite"/>
    </source>
</evidence>
<proteinExistence type="predicted"/>
<feature type="region of interest" description="Disordered" evidence="1">
    <location>
        <begin position="1"/>
        <end position="24"/>
    </location>
</feature>
<protein>
    <submittedName>
        <fullName evidence="2">Uncharacterized protein</fullName>
    </submittedName>
</protein>